<reference evidence="3 4" key="1">
    <citation type="journal article" date="2017" name="Curr. Biol.">
        <title>Genome architecture and evolution of a unichromosomal asexual nematode.</title>
        <authorList>
            <person name="Fradin H."/>
            <person name="Zegar C."/>
            <person name="Gutwein M."/>
            <person name="Lucas J."/>
            <person name="Kovtun M."/>
            <person name="Corcoran D."/>
            <person name="Baugh L.R."/>
            <person name="Kiontke K."/>
            <person name="Gunsalus K."/>
            <person name="Fitch D.H."/>
            <person name="Piano F."/>
        </authorList>
    </citation>
    <scope>NUCLEOTIDE SEQUENCE [LARGE SCALE GENOMIC DNA]</scope>
    <source>
        <strain evidence="3">PF1309</strain>
    </source>
</reference>
<feature type="coiled-coil region" evidence="1">
    <location>
        <begin position="119"/>
        <end position="146"/>
    </location>
</feature>
<evidence type="ECO:0000313" key="3">
    <source>
        <dbReference type="EMBL" id="PAV77522.1"/>
    </source>
</evidence>
<dbReference type="Proteomes" id="UP000218231">
    <property type="component" value="Unassembled WGS sequence"/>
</dbReference>
<feature type="region of interest" description="Disordered" evidence="2">
    <location>
        <begin position="160"/>
        <end position="188"/>
    </location>
</feature>
<feature type="region of interest" description="Disordered" evidence="2">
    <location>
        <begin position="1"/>
        <end position="30"/>
    </location>
</feature>
<evidence type="ECO:0000313" key="4">
    <source>
        <dbReference type="Proteomes" id="UP000218231"/>
    </source>
</evidence>
<accession>A0A2A2KUB1</accession>
<protein>
    <submittedName>
        <fullName evidence="3">Uncharacterized protein</fullName>
    </submittedName>
</protein>
<feature type="compositionally biased region" description="Low complexity" evidence="2">
    <location>
        <begin position="15"/>
        <end position="25"/>
    </location>
</feature>
<keyword evidence="4" id="KW-1185">Reference proteome</keyword>
<sequence>MTDDLNSPTVDELHQSSQPNPSQNQKEAPTIKEIEALISEYRDMLKNRRNELVAKEFRYKTTYLRRLDVESRKTWRRVKSKPIEERICVGIRLYYFNKNEKRTSRKWLMKEFGKMWEALEDAHSKLRIAEERLSQMKATLRKIDKMDVEQRTLIGELEVDEEEEVETRGMSTQTDEVGMADAQTQTEG</sequence>
<comment type="caution">
    <text evidence="3">The sequence shown here is derived from an EMBL/GenBank/DDBJ whole genome shotgun (WGS) entry which is preliminary data.</text>
</comment>
<dbReference type="AlphaFoldDB" id="A0A2A2KUB1"/>
<keyword evidence="1" id="KW-0175">Coiled coil</keyword>
<evidence type="ECO:0000256" key="1">
    <source>
        <dbReference type="SAM" id="Coils"/>
    </source>
</evidence>
<proteinExistence type="predicted"/>
<name>A0A2A2KUB1_9BILA</name>
<gene>
    <name evidence="3" type="ORF">WR25_02547</name>
</gene>
<dbReference type="EMBL" id="LIAE01007695">
    <property type="protein sequence ID" value="PAV77522.1"/>
    <property type="molecule type" value="Genomic_DNA"/>
</dbReference>
<organism evidence="3 4">
    <name type="scientific">Diploscapter pachys</name>
    <dbReference type="NCBI Taxonomy" id="2018661"/>
    <lineage>
        <taxon>Eukaryota</taxon>
        <taxon>Metazoa</taxon>
        <taxon>Ecdysozoa</taxon>
        <taxon>Nematoda</taxon>
        <taxon>Chromadorea</taxon>
        <taxon>Rhabditida</taxon>
        <taxon>Rhabditina</taxon>
        <taxon>Rhabditomorpha</taxon>
        <taxon>Rhabditoidea</taxon>
        <taxon>Rhabditidae</taxon>
        <taxon>Diploscapter</taxon>
    </lineage>
</organism>
<evidence type="ECO:0000256" key="2">
    <source>
        <dbReference type="SAM" id="MobiDB-lite"/>
    </source>
</evidence>